<evidence type="ECO:0000313" key="2">
    <source>
        <dbReference type="Proteomes" id="UP000000496"/>
    </source>
</evidence>
<organism evidence="1 2">
    <name type="scientific">Simkania negevensis (strain ATCC VR-1471 / DSM 27360 / Z)</name>
    <dbReference type="NCBI Taxonomy" id="331113"/>
    <lineage>
        <taxon>Bacteria</taxon>
        <taxon>Pseudomonadati</taxon>
        <taxon>Chlamydiota</taxon>
        <taxon>Chlamydiia</taxon>
        <taxon>Parachlamydiales</taxon>
        <taxon>Simkaniaceae</taxon>
        <taxon>Simkania</taxon>
    </lineage>
</organism>
<keyword evidence="2" id="KW-1185">Reference proteome</keyword>
<dbReference type="KEGG" id="sng:SNE_A23560"/>
<dbReference type="STRING" id="331113.SNE_A23560"/>
<dbReference type="EMBL" id="FR872582">
    <property type="protein sequence ID" value="CCB90233.1"/>
    <property type="molecule type" value="Genomic_DNA"/>
</dbReference>
<dbReference type="InterPro" id="IPR029044">
    <property type="entry name" value="Nucleotide-diphossugar_trans"/>
</dbReference>
<dbReference type="eggNOG" id="COG1442">
    <property type="taxonomic scope" value="Bacteria"/>
</dbReference>
<dbReference type="HOGENOM" id="CLU_1110809_0_0_0"/>
<gene>
    <name evidence="1" type="ordered locus">SNE_A23560</name>
</gene>
<dbReference type="SUPFAM" id="SSF53448">
    <property type="entry name" value="Nucleotide-diphospho-sugar transferases"/>
    <property type="match status" value="1"/>
</dbReference>
<dbReference type="Proteomes" id="UP000000496">
    <property type="component" value="Chromosome gsn.131"/>
</dbReference>
<dbReference type="Gene3D" id="3.90.550.10">
    <property type="entry name" value="Spore Coat Polysaccharide Biosynthesis Protein SpsA, Chain A"/>
    <property type="match status" value="1"/>
</dbReference>
<reference evidence="1 2" key="2">
    <citation type="journal article" date="2011" name="Mol. Biol. Evol.">
        <title>Unity in variety--the pan-genome of the Chlamydiae.</title>
        <authorList>
            <person name="Collingro A."/>
            <person name="Tischler P."/>
            <person name="Weinmaier T."/>
            <person name="Penz T."/>
            <person name="Heinz E."/>
            <person name="Brunham R.C."/>
            <person name="Read T.D."/>
            <person name="Bavoil P.M."/>
            <person name="Sachse K."/>
            <person name="Kahane S."/>
            <person name="Friedman M.G."/>
            <person name="Rattei T."/>
            <person name="Myers G.S."/>
            <person name="Horn M."/>
        </authorList>
    </citation>
    <scope>NUCLEOTIDE SEQUENCE [LARGE SCALE GENOMIC DNA]</scope>
    <source>
        <strain evidence="2">ATCC VR-1471 / Z</strain>
    </source>
</reference>
<dbReference type="AlphaFoldDB" id="F8L4I2"/>
<evidence type="ECO:0000313" key="1">
    <source>
        <dbReference type="EMBL" id="CCB90233.1"/>
    </source>
</evidence>
<reference key="1">
    <citation type="journal article" date="2011" name="Mol. Biol. Evol.">
        <title>Unity in variety -- the pan-genome of the Chlamydiae.</title>
        <authorList>
            <person name="Collingro A."/>
            <person name="Tischler P."/>
            <person name="Weinmaier T."/>
            <person name="Penz T."/>
            <person name="Heinz E."/>
            <person name="Brunham R.C."/>
            <person name="Read T.D."/>
            <person name="Bavoil P.M."/>
            <person name="Sachse K."/>
            <person name="Kahane S."/>
            <person name="Friedman M.G."/>
            <person name="Rattei T."/>
            <person name="Myers G.S.A."/>
            <person name="Horn M."/>
        </authorList>
    </citation>
    <scope>NUCLEOTIDE SEQUENCE</scope>
    <source>
        <strain>Z</strain>
    </source>
</reference>
<name>F8L4I2_SIMNZ</name>
<accession>F8L4I2</accession>
<dbReference type="RefSeq" id="WP_013944698.1">
    <property type="nucleotide sequence ID" value="NC_015713.1"/>
</dbReference>
<sequence>MTCGVITGCDEKQEWLLKTWWYYYTNSNTYPVTIIDFGMSKSARIWCEKHAQVITVIPPTTASKEEIDLEKIKVWNIITTHQNFWPSRPLWFAKSQAMLKTPYDKTAWIDLDTFVIRSIKPLIDACEETGIAVVPEIEHGIITGKKYGYYKQDEAVYNLGIISYKKDNPFIQRWADNCLKKSAEFMGDQDLFIRMAHEENVAIKELPEIYNWRLTSGWRDDVAIIHFAHTGKQTLYINLKTGVI</sequence>
<proteinExistence type="predicted"/>
<dbReference type="OrthoDB" id="20904at2"/>
<protein>
    <submittedName>
        <fullName evidence="1">Uncharacterized protein</fullName>
    </submittedName>
</protein>